<dbReference type="SUPFAM" id="SSF52540">
    <property type="entry name" value="P-loop containing nucleoside triphosphate hydrolases"/>
    <property type="match status" value="1"/>
</dbReference>
<name>A0A2N1P353_9GLOM</name>
<dbReference type="InterPro" id="IPR027417">
    <property type="entry name" value="P-loop_NTPase"/>
</dbReference>
<comment type="caution">
    <text evidence="1">The sequence shown here is derived from an EMBL/GenBank/DDBJ whole genome shotgun (WGS) entry which is preliminary data.</text>
</comment>
<dbReference type="VEuPathDB" id="FungiDB:RhiirA1_438307"/>
<reference evidence="1 2" key="2">
    <citation type="submission" date="2017-10" db="EMBL/GenBank/DDBJ databases">
        <title>Extensive intraspecific genome diversity in a model arbuscular mycorrhizal fungus.</title>
        <authorList>
            <person name="Chen E.C.H."/>
            <person name="Morin E."/>
            <person name="Baudet D."/>
            <person name="Noel J."/>
            <person name="Ndikumana S."/>
            <person name="Charron P."/>
            <person name="St-Onge C."/>
            <person name="Giorgi J."/>
            <person name="Grigoriev I.V."/>
            <person name="Roux C."/>
            <person name="Martin F.M."/>
            <person name="Corradi N."/>
        </authorList>
    </citation>
    <scope>NUCLEOTIDE SEQUENCE [LARGE SCALE GENOMIC DNA]</scope>
    <source>
        <strain evidence="1 2">C2</strain>
    </source>
</reference>
<evidence type="ECO:0000313" key="1">
    <source>
        <dbReference type="EMBL" id="PKK80532.1"/>
    </source>
</evidence>
<evidence type="ECO:0000313" key="2">
    <source>
        <dbReference type="Proteomes" id="UP000233469"/>
    </source>
</evidence>
<proteinExistence type="predicted"/>
<gene>
    <name evidence="1" type="ORF">RhiirC2_704177</name>
</gene>
<reference evidence="1 2" key="1">
    <citation type="submission" date="2016-04" db="EMBL/GenBank/DDBJ databases">
        <title>Genome analyses suggest a sexual origin of heterokaryosis in a supposedly ancient asexual fungus.</title>
        <authorList>
            <person name="Ropars J."/>
            <person name="Sedzielewska K."/>
            <person name="Noel J."/>
            <person name="Charron P."/>
            <person name="Farinelli L."/>
            <person name="Marton T."/>
            <person name="Kruger M."/>
            <person name="Pelin A."/>
            <person name="Brachmann A."/>
            <person name="Corradi N."/>
        </authorList>
    </citation>
    <scope>NUCLEOTIDE SEQUENCE [LARGE SCALE GENOMIC DNA]</scope>
    <source>
        <strain evidence="1 2">C2</strain>
    </source>
</reference>
<protein>
    <submittedName>
        <fullName evidence="1">Uncharacterized protein</fullName>
    </submittedName>
</protein>
<dbReference type="VEuPathDB" id="FungiDB:FUN_001513"/>
<organism evidence="1 2">
    <name type="scientific">Rhizophagus irregularis</name>
    <dbReference type="NCBI Taxonomy" id="588596"/>
    <lineage>
        <taxon>Eukaryota</taxon>
        <taxon>Fungi</taxon>
        <taxon>Fungi incertae sedis</taxon>
        <taxon>Mucoromycota</taxon>
        <taxon>Glomeromycotina</taxon>
        <taxon>Glomeromycetes</taxon>
        <taxon>Glomerales</taxon>
        <taxon>Glomeraceae</taxon>
        <taxon>Rhizophagus</taxon>
    </lineage>
</organism>
<accession>A0A2N1P353</accession>
<dbReference type="EMBL" id="LLXL01000011">
    <property type="protein sequence ID" value="PKK80532.1"/>
    <property type="molecule type" value="Genomic_DNA"/>
</dbReference>
<dbReference type="VEuPathDB" id="FungiDB:RhiirFUN_014989"/>
<dbReference type="AlphaFoldDB" id="A0A2N1P353"/>
<sequence>MSLDNINQIIESLSGEPNKLSEDEKVKIFLYLTGNVTILAEVENICKLLQTNSAKLKYFRGLSKRSGSVELSKKRKALEGVKKTWKVNSTLRETDWPYHYFVDPVAEGKQQEEQESLFEKIEKRSFIMLYGTRASGKSTRAMRTISVLENDGYVCNYIGWKRAEKDPNKRVVLFFDEFDRIYQMNDDLRSKFLSTLRAIRNNIESYVIQAIVVIGTFSILHLDSRISNRDFTSPFNIKDSIHNPNFDLEQVQAVFREFEDDNKMQFEEAVIDDIFEQTTGHAGLVSLCGRAIEDNLLRKLDKRLLTYKTWECYKVSSLMGAMVDYQTFRNLVNSLKSPEAKDALNFFRNNFLVDVGYEVKVTTDIDSAEYLASEGVLVPGEEAGAFKLSSPLVRWLILQRVIPNVFPSRPREEIPFFKDSQDLDTLIALKYAVKTFDKSIISLARFRSFKTAKVLVNGKRKQHVPRESVYDAELCRILRNWLSVANFEVTGQWHLISNGNRYSDIVIDTPFGEKIVLELLATADTNDLDEHFRRSLDYARLLSVDETWVVHITCEDNYVERPHWPSDSQLKMNLNVVHFYHDPLFTRINLIAGCWSNRKNKMLIYEDSTEI</sequence>
<dbReference type="Proteomes" id="UP000233469">
    <property type="component" value="Unassembled WGS sequence"/>
</dbReference>